<evidence type="ECO:0000256" key="4">
    <source>
        <dbReference type="ARBA" id="ARBA00022827"/>
    </source>
</evidence>
<dbReference type="Gene3D" id="3.30.465.10">
    <property type="match status" value="1"/>
</dbReference>
<evidence type="ECO:0000313" key="8">
    <source>
        <dbReference type="Proteomes" id="UP001595867"/>
    </source>
</evidence>
<dbReference type="Gene3D" id="3.40.462.20">
    <property type="match status" value="1"/>
</dbReference>
<dbReference type="PANTHER" id="PTHR42973">
    <property type="entry name" value="BINDING OXIDOREDUCTASE, PUTATIVE (AFU_ORTHOLOGUE AFUA_1G17690)-RELATED"/>
    <property type="match status" value="1"/>
</dbReference>
<keyword evidence="3" id="KW-0285">Flavoprotein</keyword>
<evidence type="ECO:0000259" key="6">
    <source>
        <dbReference type="PROSITE" id="PS51387"/>
    </source>
</evidence>
<dbReference type="EMBL" id="JBHSBL010000029">
    <property type="protein sequence ID" value="MFC4071946.1"/>
    <property type="molecule type" value="Genomic_DNA"/>
</dbReference>
<evidence type="ECO:0000256" key="1">
    <source>
        <dbReference type="ARBA" id="ARBA00001974"/>
    </source>
</evidence>
<dbReference type="PROSITE" id="PS51387">
    <property type="entry name" value="FAD_PCMH"/>
    <property type="match status" value="1"/>
</dbReference>
<keyword evidence="5" id="KW-0560">Oxidoreductase</keyword>
<evidence type="ECO:0000313" key="7">
    <source>
        <dbReference type="EMBL" id="MFC4071946.1"/>
    </source>
</evidence>
<dbReference type="Pfam" id="PF01565">
    <property type="entry name" value="FAD_binding_4"/>
    <property type="match status" value="1"/>
</dbReference>
<dbReference type="SUPFAM" id="SSF56176">
    <property type="entry name" value="FAD-binding/transporter-associated domain-like"/>
    <property type="match status" value="1"/>
</dbReference>
<protein>
    <submittedName>
        <fullName evidence="7">FAD-binding oxidoreductase</fullName>
    </submittedName>
</protein>
<dbReference type="InterPro" id="IPR036318">
    <property type="entry name" value="FAD-bd_PCMH-like_sf"/>
</dbReference>
<dbReference type="InterPro" id="IPR016166">
    <property type="entry name" value="FAD-bd_PCMH"/>
</dbReference>
<dbReference type="InterPro" id="IPR012951">
    <property type="entry name" value="BBE"/>
</dbReference>
<keyword evidence="8" id="KW-1185">Reference proteome</keyword>
<dbReference type="PROSITE" id="PS00862">
    <property type="entry name" value="OX2_COVAL_FAD"/>
    <property type="match status" value="1"/>
</dbReference>
<comment type="caution">
    <text evidence="7">The sequence shown here is derived from an EMBL/GenBank/DDBJ whole genome shotgun (WGS) entry which is preliminary data.</text>
</comment>
<sequence>MTGLIPGFRGEVIRRGDAGFSAARSIWNGQVDRRPEVIAGCRDAADVAAAIRYARGAGLPLSVRGGGHNVAGHALCDAGLVVDLSAMRGVVLDHAAGRVRVQGGARLGDLDAVTVPEGCLVPAGIVTDTGIGGLTLGGGIGWASRRFGLTCDHLTEAELVTADGRILVASEDDTPELLWALRGGGGNFAVVTRFTFRTRRISPSVVAGFVVYPLDREVLAGLAAVAALNDPAITTITFLRLAPPLPWMPAAVVGEPVIMVGVVHTGDNETALRAVDPLRRLGASHVDTIAPAPFLSHQAVLDAANPAGHRYFWSSQYVDTLNADLVELLIDQARSLSAPGSLIALFQLGGAVANPDAASCVPFRSASWLVTYGSHWLEPAEDSLHAAWTRTAVRAAAGFGLDGGYTNFESDHHRTAPFPAPVLQRLAAVKRSFDPENVFCRNLNIPPGQDN</sequence>
<evidence type="ECO:0000256" key="5">
    <source>
        <dbReference type="ARBA" id="ARBA00023002"/>
    </source>
</evidence>
<evidence type="ECO:0000256" key="3">
    <source>
        <dbReference type="ARBA" id="ARBA00022630"/>
    </source>
</evidence>
<dbReference type="RefSeq" id="WP_378072817.1">
    <property type="nucleotide sequence ID" value="NZ_JBHSBL010000029.1"/>
</dbReference>
<accession>A0ABV8J719</accession>
<keyword evidence="4" id="KW-0274">FAD</keyword>
<feature type="domain" description="FAD-binding PCMH-type" evidence="6">
    <location>
        <begin position="30"/>
        <end position="201"/>
    </location>
</feature>
<comment type="similarity">
    <text evidence="2">Belongs to the oxygen-dependent FAD-linked oxidoreductase family.</text>
</comment>
<dbReference type="InterPro" id="IPR006094">
    <property type="entry name" value="Oxid_FAD_bind_N"/>
</dbReference>
<proteinExistence type="inferred from homology"/>
<comment type="cofactor">
    <cofactor evidence="1">
        <name>FAD</name>
        <dbReference type="ChEBI" id="CHEBI:57692"/>
    </cofactor>
</comment>
<name>A0ABV8J719_9ACTN</name>
<organism evidence="7 8">
    <name type="scientific">Actinoplanes subglobosus</name>
    <dbReference type="NCBI Taxonomy" id="1547892"/>
    <lineage>
        <taxon>Bacteria</taxon>
        <taxon>Bacillati</taxon>
        <taxon>Actinomycetota</taxon>
        <taxon>Actinomycetes</taxon>
        <taxon>Micromonosporales</taxon>
        <taxon>Micromonosporaceae</taxon>
        <taxon>Actinoplanes</taxon>
    </lineage>
</organism>
<dbReference type="InterPro" id="IPR006093">
    <property type="entry name" value="Oxy_OxRdtase_FAD_BS"/>
</dbReference>
<dbReference type="InterPro" id="IPR050416">
    <property type="entry name" value="FAD-linked_Oxidoreductase"/>
</dbReference>
<dbReference type="Proteomes" id="UP001595867">
    <property type="component" value="Unassembled WGS sequence"/>
</dbReference>
<evidence type="ECO:0000256" key="2">
    <source>
        <dbReference type="ARBA" id="ARBA00005466"/>
    </source>
</evidence>
<dbReference type="Pfam" id="PF08031">
    <property type="entry name" value="BBE"/>
    <property type="match status" value="1"/>
</dbReference>
<dbReference type="InterPro" id="IPR016167">
    <property type="entry name" value="FAD-bd_PCMH_sub1"/>
</dbReference>
<dbReference type="Gene3D" id="3.30.43.10">
    <property type="entry name" value="Uridine Diphospho-n-acetylenolpyruvylglucosamine Reductase, domain 2"/>
    <property type="match status" value="1"/>
</dbReference>
<gene>
    <name evidence="7" type="ORF">ACFO0C_44030</name>
</gene>
<dbReference type="PANTHER" id="PTHR42973:SF39">
    <property type="entry name" value="FAD-BINDING PCMH-TYPE DOMAIN-CONTAINING PROTEIN"/>
    <property type="match status" value="1"/>
</dbReference>
<reference evidence="8" key="1">
    <citation type="journal article" date="2019" name="Int. J. Syst. Evol. Microbiol.">
        <title>The Global Catalogue of Microorganisms (GCM) 10K type strain sequencing project: providing services to taxonomists for standard genome sequencing and annotation.</title>
        <authorList>
            <consortium name="The Broad Institute Genomics Platform"/>
            <consortium name="The Broad Institute Genome Sequencing Center for Infectious Disease"/>
            <person name="Wu L."/>
            <person name="Ma J."/>
        </authorList>
    </citation>
    <scope>NUCLEOTIDE SEQUENCE [LARGE SCALE GENOMIC DNA]</scope>
    <source>
        <strain evidence="8">TBRC 5832</strain>
    </source>
</reference>
<dbReference type="InterPro" id="IPR016169">
    <property type="entry name" value="FAD-bd_PCMH_sub2"/>
</dbReference>